<organism evidence="1 2">
    <name type="scientific">Nyssa sinensis</name>
    <dbReference type="NCBI Taxonomy" id="561372"/>
    <lineage>
        <taxon>Eukaryota</taxon>
        <taxon>Viridiplantae</taxon>
        <taxon>Streptophyta</taxon>
        <taxon>Embryophyta</taxon>
        <taxon>Tracheophyta</taxon>
        <taxon>Spermatophyta</taxon>
        <taxon>Magnoliopsida</taxon>
        <taxon>eudicotyledons</taxon>
        <taxon>Gunneridae</taxon>
        <taxon>Pentapetalae</taxon>
        <taxon>asterids</taxon>
        <taxon>Cornales</taxon>
        <taxon>Nyssaceae</taxon>
        <taxon>Nyssa</taxon>
    </lineage>
</organism>
<sequence length="75" mass="8072">MANTMARSFLQVAATEEVASPLRVVQIEGLFTCLEEWCMAASTPAISAANEKKAWLILAWISTVGGCQLDSLQAQ</sequence>
<dbReference type="AlphaFoldDB" id="A0A5J5AUY1"/>
<gene>
    <name evidence="1" type="ORF">F0562_031223</name>
</gene>
<dbReference type="EMBL" id="CM018041">
    <property type="protein sequence ID" value="KAA8533706.1"/>
    <property type="molecule type" value="Genomic_DNA"/>
</dbReference>
<protein>
    <submittedName>
        <fullName evidence="1">Uncharacterized protein</fullName>
    </submittedName>
</protein>
<accession>A0A5J5AUY1</accession>
<dbReference type="Proteomes" id="UP000325577">
    <property type="component" value="Linkage Group LG18"/>
</dbReference>
<evidence type="ECO:0000313" key="2">
    <source>
        <dbReference type="Proteomes" id="UP000325577"/>
    </source>
</evidence>
<evidence type="ECO:0000313" key="1">
    <source>
        <dbReference type="EMBL" id="KAA8533706.1"/>
    </source>
</evidence>
<reference evidence="1 2" key="1">
    <citation type="submission" date="2019-09" db="EMBL/GenBank/DDBJ databases">
        <title>A chromosome-level genome assembly of the Chinese tupelo Nyssa sinensis.</title>
        <authorList>
            <person name="Yang X."/>
            <person name="Kang M."/>
            <person name="Yang Y."/>
            <person name="Xiong H."/>
            <person name="Wang M."/>
            <person name="Zhang Z."/>
            <person name="Wang Z."/>
            <person name="Wu H."/>
            <person name="Ma T."/>
            <person name="Liu J."/>
            <person name="Xi Z."/>
        </authorList>
    </citation>
    <scope>NUCLEOTIDE SEQUENCE [LARGE SCALE GENOMIC DNA]</scope>
    <source>
        <strain evidence="1">J267</strain>
        <tissue evidence="1">Leaf</tissue>
    </source>
</reference>
<proteinExistence type="predicted"/>
<name>A0A5J5AUY1_9ASTE</name>
<keyword evidence="2" id="KW-1185">Reference proteome</keyword>